<gene>
    <name evidence="3" type="ORF">MuYL_1585</name>
</gene>
<proteinExistence type="predicted"/>
<protein>
    <submittedName>
        <fullName evidence="3">Toxin-antitoxin system antitoxin component, TIGR02293 family, putative</fullName>
    </submittedName>
</protein>
<keyword evidence="4" id="KW-1185">Reference proteome</keyword>
<feature type="domain" description="Antitoxin Xre-like helix-turn-helix" evidence="2">
    <location>
        <begin position="30"/>
        <end position="91"/>
    </location>
</feature>
<dbReference type="Proteomes" id="UP000215002">
    <property type="component" value="Chromosome"/>
</dbReference>
<evidence type="ECO:0000313" key="3">
    <source>
        <dbReference type="EMBL" id="ASU33483.1"/>
    </source>
</evidence>
<dbReference type="GO" id="GO:0003677">
    <property type="term" value="F:DNA binding"/>
    <property type="evidence" value="ECO:0007669"/>
    <property type="project" value="InterPro"/>
</dbReference>
<dbReference type="EMBL" id="CP022743">
    <property type="protein sequence ID" value="ASU33483.1"/>
    <property type="molecule type" value="Genomic_DNA"/>
</dbReference>
<dbReference type="Pfam" id="PF09722">
    <property type="entry name" value="Xre_MbcA_ParS_C"/>
    <property type="match status" value="1"/>
</dbReference>
<dbReference type="InterPro" id="IPR024467">
    <property type="entry name" value="Xre/MbcA/ParS-like_toxin-bd"/>
</dbReference>
<evidence type="ECO:0000259" key="2">
    <source>
        <dbReference type="Pfam" id="PF20432"/>
    </source>
</evidence>
<organism evidence="3 4">
    <name type="scientific">Mucilaginibacter xinganensis</name>
    <dbReference type="NCBI Taxonomy" id="1234841"/>
    <lineage>
        <taxon>Bacteria</taxon>
        <taxon>Pseudomonadati</taxon>
        <taxon>Bacteroidota</taxon>
        <taxon>Sphingobacteriia</taxon>
        <taxon>Sphingobacteriales</taxon>
        <taxon>Sphingobacteriaceae</taxon>
        <taxon>Mucilaginibacter</taxon>
    </lineage>
</organism>
<accession>A0A223NUD8</accession>
<reference evidence="3 4" key="1">
    <citation type="submission" date="2017-08" db="EMBL/GenBank/DDBJ databases">
        <title>Complete genome sequence of Mucilaginibacter sp. strain BJC16-A31.</title>
        <authorList>
            <consortium name="Henan University of Science and Technology"/>
            <person name="You X."/>
        </authorList>
    </citation>
    <scope>NUCLEOTIDE SEQUENCE [LARGE SCALE GENOMIC DNA]</scope>
    <source>
        <strain evidence="3 4">BJC16-A31</strain>
    </source>
</reference>
<feature type="domain" description="Antitoxin Xre/MbcA/ParS-like toxin-binding" evidence="1">
    <location>
        <begin position="96"/>
        <end position="145"/>
    </location>
</feature>
<evidence type="ECO:0000259" key="1">
    <source>
        <dbReference type="Pfam" id="PF09722"/>
    </source>
</evidence>
<dbReference type="Pfam" id="PF20432">
    <property type="entry name" value="Xre-like-HTH"/>
    <property type="match status" value="1"/>
</dbReference>
<dbReference type="AlphaFoldDB" id="A0A223NUD8"/>
<dbReference type="OrthoDB" id="5770459at2"/>
<evidence type="ECO:0000313" key="4">
    <source>
        <dbReference type="Proteomes" id="UP000215002"/>
    </source>
</evidence>
<sequence>MVAYAVQGMGNSFYNLLGATKSLRASNDFDLIHIARKGFSKRTLLALAKKVSLNIQELANILHISERTLQRYDDDVIIKTEYAEKAVELARLYTRGEEVFGSVDKFKVWIKAPSIVFNGEAPVSMLDTSAGFNMVFTELGRIEHGIFA</sequence>
<name>A0A223NUD8_9SPHI</name>
<dbReference type="InterPro" id="IPR046847">
    <property type="entry name" value="Xre-like_HTH"/>
</dbReference>
<dbReference type="InterPro" id="IPR011979">
    <property type="entry name" value="Antitox_Xre"/>
</dbReference>
<dbReference type="KEGG" id="muc:MuYL_1585"/>
<dbReference type="NCBIfam" id="TIGR02293">
    <property type="entry name" value="TAS_TIGR02293"/>
    <property type="match status" value="1"/>
</dbReference>